<dbReference type="Proteomes" id="UP000823749">
    <property type="component" value="Chromosome 10"/>
</dbReference>
<accession>A0AAV6IPA2</accession>
<proteinExistence type="predicted"/>
<evidence type="ECO:0000313" key="1">
    <source>
        <dbReference type="EMBL" id="KAG5529393.1"/>
    </source>
</evidence>
<evidence type="ECO:0000313" key="2">
    <source>
        <dbReference type="Proteomes" id="UP000823749"/>
    </source>
</evidence>
<sequence>MCMFSNGLIPGAATSKITYPFLKPMECKIVHLHKEQTTIISIRLQFISTRCKCPHPCTFFAHRCNVPPT</sequence>
<organism evidence="1 2">
    <name type="scientific">Rhododendron griersonianum</name>
    <dbReference type="NCBI Taxonomy" id="479676"/>
    <lineage>
        <taxon>Eukaryota</taxon>
        <taxon>Viridiplantae</taxon>
        <taxon>Streptophyta</taxon>
        <taxon>Embryophyta</taxon>
        <taxon>Tracheophyta</taxon>
        <taxon>Spermatophyta</taxon>
        <taxon>Magnoliopsida</taxon>
        <taxon>eudicotyledons</taxon>
        <taxon>Gunneridae</taxon>
        <taxon>Pentapetalae</taxon>
        <taxon>asterids</taxon>
        <taxon>Ericales</taxon>
        <taxon>Ericaceae</taxon>
        <taxon>Ericoideae</taxon>
        <taxon>Rhodoreae</taxon>
        <taxon>Rhododendron</taxon>
    </lineage>
</organism>
<name>A0AAV6IPA2_9ERIC</name>
<dbReference type="AlphaFoldDB" id="A0AAV6IPA2"/>
<gene>
    <name evidence="1" type="ORF">RHGRI_029945</name>
</gene>
<protein>
    <submittedName>
        <fullName evidence="1">Uncharacterized protein</fullName>
    </submittedName>
</protein>
<comment type="caution">
    <text evidence="1">The sequence shown here is derived from an EMBL/GenBank/DDBJ whole genome shotgun (WGS) entry which is preliminary data.</text>
</comment>
<reference evidence="1" key="1">
    <citation type="submission" date="2020-08" db="EMBL/GenBank/DDBJ databases">
        <title>Plant Genome Project.</title>
        <authorList>
            <person name="Zhang R.-G."/>
        </authorList>
    </citation>
    <scope>NUCLEOTIDE SEQUENCE</scope>
    <source>
        <strain evidence="1">WSP0</strain>
        <tissue evidence="1">Leaf</tissue>
    </source>
</reference>
<keyword evidence="2" id="KW-1185">Reference proteome</keyword>
<dbReference type="EMBL" id="JACTNZ010000010">
    <property type="protein sequence ID" value="KAG5529393.1"/>
    <property type="molecule type" value="Genomic_DNA"/>
</dbReference>